<accession>A0A450TEF7</accession>
<name>A0A450TEF7_9GAMM</name>
<dbReference type="PANTHER" id="PTHR30163">
    <property type="entry name" value="MEMBRANE-BOUND LYTIC MUREIN TRANSGLYCOSYLASE B"/>
    <property type="match status" value="1"/>
</dbReference>
<dbReference type="EMBL" id="CAADEX010000149">
    <property type="protein sequence ID" value="VFJ65407.1"/>
    <property type="molecule type" value="Genomic_DNA"/>
</dbReference>
<reference evidence="3" key="1">
    <citation type="submission" date="2019-02" db="EMBL/GenBank/DDBJ databases">
        <authorList>
            <person name="Gruber-Vodicka R. H."/>
            <person name="Seah K. B. B."/>
        </authorList>
    </citation>
    <scope>NUCLEOTIDE SEQUENCE</scope>
    <source>
        <strain evidence="3">BECK_DK47</strain>
    </source>
</reference>
<dbReference type="NCBIfam" id="TIGR02282">
    <property type="entry name" value="MltB"/>
    <property type="match status" value="1"/>
</dbReference>
<protein>
    <submittedName>
        <fullName evidence="3">Membrane-bound lytic murein transglycosylase B</fullName>
    </submittedName>
</protein>
<dbReference type="InterPro" id="IPR011757">
    <property type="entry name" value="Lytic_transglycosylase_MltB"/>
</dbReference>
<dbReference type="GO" id="GO:0009253">
    <property type="term" value="P:peptidoglycan catabolic process"/>
    <property type="evidence" value="ECO:0007669"/>
    <property type="project" value="TreeGrafter"/>
</dbReference>
<dbReference type="InterPro" id="IPR031304">
    <property type="entry name" value="SLT_2"/>
</dbReference>
<dbReference type="PANTHER" id="PTHR30163:SF9">
    <property type="entry name" value="MEMBRANE-BOUND LYTIC MUREIN TRANSGLYCOSYLASE B"/>
    <property type="match status" value="1"/>
</dbReference>
<dbReference type="InterPro" id="IPR023346">
    <property type="entry name" value="Lysozyme-like_dom_sf"/>
</dbReference>
<dbReference type="AlphaFoldDB" id="A0A450TEF7"/>
<dbReference type="Pfam" id="PF13406">
    <property type="entry name" value="SLT_2"/>
    <property type="match status" value="1"/>
</dbReference>
<proteinExistence type="predicted"/>
<dbReference type="Gene3D" id="1.10.530.10">
    <property type="match status" value="1"/>
</dbReference>
<feature type="active site" evidence="1">
    <location>
        <position position="149"/>
    </location>
</feature>
<dbReference type="InterPro" id="IPR043426">
    <property type="entry name" value="MltB-like"/>
</dbReference>
<evidence type="ECO:0000256" key="1">
    <source>
        <dbReference type="PIRSR" id="PIRSR611757-1"/>
    </source>
</evidence>
<dbReference type="SUPFAM" id="SSF53955">
    <property type="entry name" value="Lysozyme-like"/>
    <property type="match status" value="1"/>
</dbReference>
<gene>
    <name evidence="3" type="ORF">BECKDK2373B_GA0170837_11499</name>
</gene>
<evidence type="ECO:0000313" key="3">
    <source>
        <dbReference type="EMBL" id="VFJ65407.1"/>
    </source>
</evidence>
<sequence>MYPNNKLSQSHPTRRNRLVPVGAALFFLLAPLVPGSGAGADKDAAAATGEVLQNSEIRQFIDEMATRHDYPREALRELLAKVRFMPELLERLSKPAEALPWHRYRTIFLTPERIEGGARFWHEHKETLARAEEIHGVPAKVIVAILGVETYFGQHKGKYPVLDSLVTLSFRNTMRTAFFRRELEQFLLLVNEEKILNAHELKGSYAGAMGLPQFISSSYRRYAVDFDEDGQRNLIESIPDAIGSAAHYLAEHGWQREGGIATPVAIGKTDVTDDLLMKRSGSEPHIAFSDLRARGVVGDNVITKERMKKIPDGEKVALIALETETGPAYWIGQQNFYVITRYNHSNLYAMAVYQLAEAIRKNYPPQK</sequence>
<organism evidence="3">
    <name type="scientific">Candidatus Kentrum sp. DK</name>
    <dbReference type="NCBI Taxonomy" id="2126562"/>
    <lineage>
        <taxon>Bacteria</taxon>
        <taxon>Pseudomonadati</taxon>
        <taxon>Pseudomonadota</taxon>
        <taxon>Gammaproteobacteria</taxon>
        <taxon>Candidatus Kentrum</taxon>
    </lineage>
</organism>
<dbReference type="FunFam" id="1.10.8.350:FF:000001">
    <property type="entry name" value="Lytic murein transglycosylase B"/>
    <property type="match status" value="1"/>
</dbReference>
<evidence type="ECO:0000259" key="2">
    <source>
        <dbReference type="Pfam" id="PF13406"/>
    </source>
</evidence>
<dbReference type="Gene3D" id="1.10.8.350">
    <property type="entry name" value="Bacterial muramidase"/>
    <property type="match status" value="1"/>
</dbReference>
<dbReference type="CDD" id="cd13399">
    <property type="entry name" value="Slt35-like"/>
    <property type="match status" value="1"/>
</dbReference>
<feature type="domain" description="Transglycosylase SLT" evidence="2">
    <location>
        <begin position="54"/>
        <end position="357"/>
    </location>
</feature>
<dbReference type="GO" id="GO:0008933">
    <property type="term" value="F:peptidoglycan lytic transglycosylase activity"/>
    <property type="evidence" value="ECO:0007669"/>
    <property type="project" value="TreeGrafter"/>
</dbReference>